<evidence type="ECO:0000313" key="4">
    <source>
        <dbReference type="WBParaSite" id="TASK_0000726301-mRNA-1"/>
    </source>
</evidence>
<name>A0A158R9H4_TAEAS</name>
<proteinExistence type="predicted"/>
<dbReference type="Proteomes" id="UP000282613">
    <property type="component" value="Unassembled WGS sequence"/>
</dbReference>
<feature type="compositionally biased region" description="Polar residues" evidence="1">
    <location>
        <begin position="207"/>
        <end position="217"/>
    </location>
</feature>
<sequence>MLRYRTLLNECEGCESGLDSVNFDEATIEAQILQLLEQTAAELGQDLKLYDRLNELSGGGSLDQTTSRADVAAPAPPSAVEASPPDPPRTSNAGFPTFPTAEPSATPPSTTVTTSSAPPPTMTRPTTSGRLAGPIGPSLYQPPQGPAVFKTQKAEPSKPYSNLHHATGQPPKTAAPQAKEKTQLSTPKTAVPAPMPPEPIAMPSLPVESSDSETPSETRPFGADSFDENVSTTFTDLRLDNNGIPESLTDVTGVQRSSSDQGVEAVEVQLPNDSEIRVPVRIERVNLNGGGKERKLFSAEESIDISLDYPEPEGSAHQVCDSKA</sequence>
<gene>
    <name evidence="2" type="ORF">TASK_LOCUS7264</name>
</gene>
<feature type="compositionally biased region" description="Low complexity" evidence="1">
    <location>
        <begin position="96"/>
        <end position="116"/>
    </location>
</feature>
<evidence type="ECO:0000313" key="2">
    <source>
        <dbReference type="EMBL" id="VDK38103.1"/>
    </source>
</evidence>
<dbReference type="AlphaFoldDB" id="A0A158R9H4"/>
<feature type="compositionally biased region" description="Low complexity" evidence="1">
    <location>
        <begin position="69"/>
        <end position="83"/>
    </location>
</feature>
<organism evidence="4">
    <name type="scientific">Taenia asiatica</name>
    <name type="common">Asian tapeworm</name>
    <dbReference type="NCBI Taxonomy" id="60517"/>
    <lineage>
        <taxon>Eukaryota</taxon>
        <taxon>Metazoa</taxon>
        <taxon>Spiralia</taxon>
        <taxon>Lophotrochozoa</taxon>
        <taxon>Platyhelminthes</taxon>
        <taxon>Cestoda</taxon>
        <taxon>Eucestoda</taxon>
        <taxon>Cyclophyllidea</taxon>
        <taxon>Taeniidae</taxon>
        <taxon>Taenia</taxon>
    </lineage>
</organism>
<keyword evidence="3" id="KW-1185">Reference proteome</keyword>
<reference evidence="4" key="1">
    <citation type="submission" date="2016-04" db="UniProtKB">
        <authorList>
            <consortium name="WormBaseParasite"/>
        </authorList>
    </citation>
    <scope>IDENTIFICATION</scope>
</reference>
<protein>
    <submittedName>
        <fullName evidence="4">GAT domain-containing protein</fullName>
    </submittedName>
</protein>
<dbReference type="WBParaSite" id="TASK_0000726301-mRNA-1">
    <property type="protein sequence ID" value="TASK_0000726301-mRNA-1"/>
    <property type="gene ID" value="TASK_0000726301"/>
</dbReference>
<dbReference type="EMBL" id="UYRS01018595">
    <property type="protein sequence ID" value="VDK38103.1"/>
    <property type="molecule type" value="Genomic_DNA"/>
</dbReference>
<reference evidence="2 3" key="2">
    <citation type="submission" date="2018-11" db="EMBL/GenBank/DDBJ databases">
        <authorList>
            <consortium name="Pathogen Informatics"/>
        </authorList>
    </citation>
    <scope>NUCLEOTIDE SEQUENCE [LARGE SCALE GENOMIC DNA]</scope>
</reference>
<feature type="compositionally biased region" description="Polar residues" evidence="1">
    <location>
        <begin position="249"/>
        <end position="261"/>
    </location>
</feature>
<accession>A0A158R9H4</accession>
<dbReference type="OrthoDB" id="6288882at2759"/>
<evidence type="ECO:0000313" key="3">
    <source>
        <dbReference type="Proteomes" id="UP000282613"/>
    </source>
</evidence>
<feature type="region of interest" description="Disordered" evidence="1">
    <location>
        <begin position="59"/>
        <end position="264"/>
    </location>
</feature>
<dbReference type="PRINTS" id="PR01217">
    <property type="entry name" value="PRICHEXTENSN"/>
</dbReference>
<evidence type="ECO:0000256" key="1">
    <source>
        <dbReference type="SAM" id="MobiDB-lite"/>
    </source>
</evidence>